<accession>A0A1N6KJA3</accession>
<protein>
    <submittedName>
        <fullName evidence="2">Uncharacterized protein</fullName>
    </submittedName>
</protein>
<reference evidence="2 3" key="1">
    <citation type="submission" date="2016-11" db="EMBL/GenBank/DDBJ databases">
        <authorList>
            <person name="Jaros S."/>
            <person name="Januszkiewicz K."/>
            <person name="Wedrychowicz H."/>
        </authorList>
    </citation>
    <scope>NUCLEOTIDE SEQUENCE [LARGE SCALE GENOMIC DNA]</scope>
    <source>
        <strain evidence="2 3">GAS95</strain>
    </source>
</reference>
<keyword evidence="1" id="KW-0732">Signal</keyword>
<dbReference type="EMBL" id="FSRU01000002">
    <property type="protein sequence ID" value="SIO56600.1"/>
    <property type="molecule type" value="Genomic_DNA"/>
</dbReference>
<keyword evidence="3" id="KW-1185">Reference proteome</keyword>
<name>A0A1N6KJA3_9BURK</name>
<feature type="chain" id="PRO_5012297481" evidence="1">
    <location>
        <begin position="29"/>
        <end position="64"/>
    </location>
</feature>
<dbReference type="Proteomes" id="UP000185151">
    <property type="component" value="Unassembled WGS sequence"/>
</dbReference>
<dbReference type="OrthoDB" id="9928699at2"/>
<sequence>MKGVWFSLVALVLSAAGVMSVAPSIAQAAGLTQAQVLAEIAGHPALGVQQAQPLQPVGWAKTAL</sequence>
<gene>
    <name evidence="2" type="ORF">SAMN05444165_3728</name>
</gene>
<evidence type="ECO:0000256" key="1">
    <source>
        <dbReference type="SAM" id="SignalP"/>
    </source>
</evidence>
<dbReference type="RefSeq" id="WP_074297997.1">
    <property type="nucleotide sequence ID" value="NZ_FSRU01000002.1"/>
</dbReference>
<proteinExistence type="predicted"/>
<evidence type="ECO:0000313" key="3">
    <source>
        <dbReference type="Proteomes" id="UP000185151"/>
    </source>
</evidence>
<feature type="signal peptide" evidence="1">
    <location>
        <begin position="1"/>
        <end position="28"/>
    </location>
</feature>
<organism evidence="2 3">
    <name type="scientific">Paraburkholderia phenazinium</name>
    <dbReference type="NCBI Taxonomy" id="60549"/>
    <lineage>
        <taxon>Bacteria</taxon>
        <taxon>Pseudomonadati</taxon>
        <taxon>Pseudomonadota</taxon>
        <taxon>Betaproteobacteria</taxon>
        <taxon>Burkholderiales</taxon>
        <taxon>Burkholderiaceae</taxon>
        <taxon>Paraburkholderia</taxon>
    </lineage>
</organism>
<evidence type="ECO:0000313" key="2">
    <source>
        <dbReference type="EMBL" id="SIO56600.1"/>
    </source>
</evidence>
<dbReference type="AlphaFoldDB" id="A0A1N6KJA3"/>